<evidence type="ECO:0000256" key="1">
    <source>
        <dbReference type="SAM" id="MobiDB-lite"/>
    </source>
</evidence>
<feature type="region of interest" description="Disordered" evidence="1">
    <location>
        <begin position="33"/>
        <end position="56"/>
    </location>
</feature>
<dbReference type="Proteomes" id="UP000000763">
    <property type="component" value="Chromosome 8"/>
</dbReference>
<sequence length="77" mass="8778">MNCSSFMVFTASFPVGVCRALAISDEALSNRRDSWKGIEEPEGVHADKPRTEKKRVRTEKFETNAEKIETEKFSPKQ</sequence>
<evidence type="ECO:0000313" key="4">
    <source>
        <dbReference type="Proteomes" id="UP000000763"/>
    </source>
</evidence>
<evidence type="ECO:0008006" key="5">
    <source>
        <dbReference type="Google" id="ProtNLM"/>
    </source>
</evidence>
<protein>
    <recommendedName>
        <fullName evidence="5">Secreted protein</fullName>
    </recommendedName>
</protein>
<proteinExistence type="predicted"/>
<gene>
    <name evidence="3" type="primary">P0709D11.25</name>
</gene>
<reference evidence="4" key="2">
    <citation type="journal article" date="2008" name="Nucleic Acids Res.">
        <title>The rice annotation project database (RAP-DB): 2008 update.</title>
        <authorList>
            <consortium name="The rice annotation project (RAP)"/>
        </authorList>
    </citation>
    <scope>GENOME REANNOTATION</scope>
    <source>
        <strain evidence="4">cv. Nipponbare</strain>
    </source>
</reference>
<keyword evidence="2" id="KW-0732">Signal</keyword>
<feature type="chain" id="PRO_5004282727" description="Secreted protein" evidence="2">
    <location>
        <begin position="21"/>
        <end position="77"/>
    </location>
</feature>
<dbReference type="EMBL" id="AP004675">
    <property type="protein sequence ID" value="BAD05414.1"/>
    <property type="molecule type" value="Genomic_DNA"/>
</dbReference>
<dbReference type="AlphaFoldDB" id="Q6ZA29"/>
<name>Q6ZA29_ORYSJ</name>
<feature type="compositionally biased region" description="Basic and acidic residues" evidence="1">
    <location>
        <begin position="33"/>
        <end position="50"/>
    </location>
</feature>
<accession>Q6ZA29</accession>
<organism evidence="3 4">
    <name type="scientific">Oryza sativa subsp. japonica</name>
    <name type="common">Rice</name>
    <dbReference type="NCBI Taxonomy" id="39947"/>
    <lineage>
        <taxon>Eukaryota</taxon>
        <taxon>Viridiplantae</taxon>
        <taxon>Streptophyta</taxon>
        <taxon>Embryophyta</taxon>
        <taxon>Tracheophyta</taxon>
        <taxon>Spermatophyta</taxon>
        <taxon>Magnoliopsida</taxon>
        <taxon>Liliopsida</taxon>
        <taxon>Poales</taxon>
        <taxon>Poaceae</taxon>
        <taxon>BOP clade</taxon>
        <taxon>Oryzoideae</taxon>
        <taxon>Oryzeae</taxon>
        <taxon>Oryzinae</taxon>
        <taxon>Oryza</taxon>
        <taxon>Oryza sativa</taxon>
    </lineage>
</organism>
<feature type="signal peptide" evidence="2">
    <location>
        <begin position="1"/>
        <end position="20"/>
    </location>
</feature>
<evidence type="ECO:0000313" key="3">
    <source>
        <dbReference type="EMBL" id="BAD05414.1"/>
    </source>
</evidence>
<reference evidence="4" key="1">
    <citation type="journal article" date="2005" name="Nature">
        <title>The map-based sequence of the rice genome.</title>
        <authorList>
            <consortium name="International rice genome sequencing project (IRGSP)"/>
            <person name="Matsumoto T."/>
            <person name="Wu J."/>
            <person name="Kanamori H."/>
            <person name="Katayose Y."/>
            <person name="Fujisawa M."/>
            <person name="Namiki N."/>
            <person name="Mizuno H."/>
            <person name="Yamamoto K."/>
            <person name="Antonio B.A."/>
            <person name="Baba T."/>
            <person name="Sakata K."/>
            <person name="Nagamura Y."/>
            <person name="Aoki H."/>
            <person name="Arikawa K."/>
            <person name="Arita K."/>
            <person name="Bito T."/>
            <person name="Chiden Y."/>
            <person name="Fujitsuka N."/>
            <person name="Fukunaka R."/>
            <person name="Hamada M."/>
            <person name="Harada C."/>
            <person name="Hayashi A."/>
            <person name="Hijishita S."/>
            <person name="Honda M."/>
            <person name="Hosokawa S."/>
            <person name="Ichikawa Y."/>
            <person name="Idonuma A."/>
            <person name="Iijima M."/>
            <person name="Ikeda M."/>
            <person name="Ikeno M."/>
            <person name="Ito K."/>
            <person name="Ito S."/>
            <person name="Ito T."/>
            <person name="Ito Y."/>
            <person name="Ito Y."/>
            <person name="Iwabuchi A."/>
            <person name="Kamiya K."/>
            <person name="Karasawa W."/>
            <person name="Kurita K."/>
            <person name="Katagiri S."/>
            <person name="Kikuta A."/>
            <person name="Kobayashi H."/>
            <person name="Kobayashi N."/>
            <person name="Machita K."/>
            <person name="Maehara T."/>
            <person name="Masukawa M."/>
            <person name="Mizubayashi T."/>
            <person name="Mukai Y."/>
            <person name="Nagasaki H."/>
            <person name="Nagata Y."/>
            <person name="Naito S."/>
            <person name="Nakashima M."/>
            <person name="Nakama Y."/>
            <person name="Nakamichi Y."/>
            <person name="Nakamura M."/>
            <person name="Meguro A."/>
            <person name="Negishi M."/>
            <person name="Ohta I."/>
            <person name="Ohta T."/>
            <person name="Okamoto M."/>
            <person name="Ono N."/>
            <person name="Saji S."/>
            <person name="Sakaguchi M."/>
            <person name="Sakai K."/>
            <person name="Shibata M."/>
            <person name="Shimokawa T."/>
            <person name="Song J."/>
            <person name="Takazaki Y."/>
            <person name="Terasawa K."/>
            <person name="Tsugane M."/>
            <person name="Tsuji K."/>
            <person name="Ueda S."/>
            <person name="Waki K."/>
            <person name="Yamagata H."/>
            <person name="Yamamoto M."/>
            <person name="Yamamoto S."/>
            <person name="Yamane H."/>
            <person name="Yoshiki S."/>
            <person name="Yoshihara R."/>
            <person name="Yukawa K."/>
            <person name="Zhong H."/>
            <person name="Yano M."/>
            <person name="Yuan Q."/>
            <person name="Ouyang S."/>
            <person name="Liu J."/>
            <person name="Jones K.M."/>
            <person name="Gansberger K."/>
            <person name="Moffat K."/>
            <person name="Hill J."/>
            <person name="Bera J."/>
            <person name="Fadrosh D."/>
            <person name="Jin S."/>
            <person name="Johri S."/>
            <person name="Kim M."/>
            <person name="Overton L."/>
            <person name="Reardon M."/>
            <person name="Tsitrin T."/>
            <person name="Vuong H."/>
            <person name="Weaver B."/>
            <person name="Ciecko A."/>
            <person name="Tallon L."/>
            <person name="Jackson J."/>
            <person name="Pai G."/>
            <person name="Aken S.V."/>
            <person name="Utterback T."/>
            <person name="Reidmuller S."/>
            <person name="Feldblyum T."/>
            <person name="Hsiao J."/>
            <person name="Zismann V."/>
            <person name="Iobst S."/>
            <person name="de Vazeille A.R."/>
            <person name="Buell C.R."/>
            <person name="Ying K."/>
            <person name="Li Y."/>
            <person name="Lu T."/>
            <person name="Huang Y."/>
            <person name="Zhao Q."/>
            <person name="Feng Q."/>
            <person name="Zhang L."/>
            <person name="Zhu J."/>
            <person name="Weng Q."/>
            <person name="Mu J."/>
            <person name="Lu Y."/>
            <person name="Fan D."/>
            <person name="Liu Y."/>
            <person name="Guan J."/>
            <person name="Zhang Y."/>
            <person name="Yu S."/>
            <person name="Liu X."/>
            <person name="Zhang Y."/>
            <person name="Hong G."/>
            <person name="Han B."/>
            <person name="Choisne N."/>
            <person name="Demange N."/>
            <person name="Orjeda G."/>
            <person name="Samain S."/>
            <person name="Cattolico L."/>
            <person name="Pelletier E."/>
            <person name="Couloux A."/>
            <person name="Segurens B."/>
            <person name="Wincker P."/>
            <person name="D'Hont A."/>
            <person name="Scarpelli C."/>
            <person name="Weissenbach J."/>
            <person name="Salanoubat M."/>
            <person name="Quetier F."/>
            <person name="Yu Y."/>
            <person name="Kim H.R."/>
            <person name="Rambo T."/>
            <person name="Currie J."/>
            <person name="Collura K."/>
            <person name="Luo M."/>
            <person name="Yang T."/>
            <person name="Ammiraju J.S.S."/>
            <person name="Engler F."/>
            <person name="Soderlund C."/>
            <person name="Wing R.A."/>
            <person name="Palmer L.E."/>
            <person name="de la Bastide M."/>
            <person name="Spiegel L."/>
            <person name="Nascimento L."/>
            <person name="Zutavern T."/>
            <person name="O'Shaughnessy A."/>
            <person name="Dike S."/>
            <person name="Dedhia N."/>
            <person name="Preston R."/>
            <person name="Balija V."/>
            <person name="McCombie W.R."/>
            <person name="Chow T."/>
            <person name="Chen H."/>
            <person name="Chung M."/>
            <person name="Chen C."/>
            <person name="Shaw J."/>
            <person name="Wu H."/>
            <person name="Hsiao K."/>
            <person name="Chao Y."/>
            <person name="Chu M."/>
            <person name="Cheng C."/>
            <person name="Hour A."/>
            <person name="Lee P."/>
            <person name="Lin S."/>
            <person name="Lin Y."/>
            <person name="Liou J."/>
            <person name="Liu S."/>
            <person name="Hsing Y."/>
            <person name="Raghuvanshi S."/>
            <person name="Mohanty A."/>
            <person name="Bharti A.K."/>
            <person name="Gaur A."/>
            <person name="Gupta V."/>
            <person name="Kumar D."/>
            <person name="Ravi V."/>
            <person name="Vij S."/>
            <person name="Kapur A."/>
            <person name="Khurana P."/>
            <person name="Khurana P."/>
            <person name="Khurana J.P."/>
            <person name="Tyagi A.K."/>
            <person name="Gaikwad K."/>
            <person name="Singh A."/>
            <person name="Dalal V."/>
            <person name="Srivastava S."/>
            <person name="Dixit A."/>
            <person name="Pal A.K."/>
            <person name="Ghazi I.A."/>
            <person name="Yadav M."/>
            <person name="Pandit A."/>
            <person name="Bhargava A."/>
            <person name="Sureshbabu K."/>
            <person name="Batra K."/>
            <person name="Sharma T.R."/>
            <person name="Mohapatra T."/>
            <person name="Singh N.K."/>
            <person name="Messing J."/>
            <person name="Nelson A.B."/>
            <person name="Fuks G."/>
            <person name="Kavchok S."/>
            <person name="Keizer G."/>
            <person name="Linton E."/>
            <person name="Llaca V."/>
            <person name="Song R."/>
            <person name="Tanyolac B."/>
            <person name="Young S."/>
            <person name="Ho-Il K."/>
            <person name="Hahn J.H."/>
            <person name="Sangsakoo G."/>
            <person name="Vanavichit A."/>
            <person name="de Mattos Luiz.A.T."/>
            <person name="Zimmer P.D."/>
            <person name="Malone G."/>
            <person name="Dellagostin O."/>
            <person name="de Oliveira A.C."/>
            <person name="Bevan M."/>
            <person name="Bancroft I."/>
            <person name="Minx P."/>
            <person name="Cordum H."/>
            <person name="Wilson R."/>
            <person name="Cheng Z."/>
            <person name="Jin W."/>
            <person name="Jiang J."/>
            <person name="Leong S.A."/>
            <person name="Iwama H."/>
            <person name="Gojobori T."/>
            <person name="Itoh T."/>
            <person name="Niimura Y."/>
            <person name="Fujii Y."/>
            <person name="Habara T."/>
            <person name="Sakai H."/>
            <person name="Sato Y."/>
            <person name="Wilson G."/>
            <person name="Kumar K."/>
            <person name="McCouch S."/>
            <person name="Juretic N."/>
            <person name="Hoen D."/>
            <person name="Wright S."/>
            <person name="Bruskiewich R."/>
            <person name="Bureau T."/>
            <person name="Miyao A."/>
            <person name="Hirochika H."/>
            <person name="Nishikawa T."/>
            <person name="Kadowaki K."/>
            <person name="Sugiura M."/>
            <person name="Burr B."/>
            <person name="Sasaki T."/>
        </authorList>
    </citation>
    <scope>NUCLEOTIDE SEQUENCE [LARGE SCALE GENOMIC DNA]</scope>
    <source>
        <strain evidence="4">cv. Nipponbare</strain>
    </source>
</reference>
<evidence type="ECO:0000256" key="2">
    <source>
        <dbReference type="SAM" id="SignalP"/>
    </source>
</evidence>